<feature type="compositionally biased region" description="Acidic residues" evidence="1">
    <location>
        <begin position="837"/>
        <end position="851"/>
    </location>
</feature>
<comment type="caution">
    <text evidence="2">The sequence shown here is derived from an EMBL/GenBank/DDBJ whole genome shotgun (WGS) entry which is preliminary data.</text>
</comment>
<organism evidence="2 3">
    <name type="scientific">Tilletia horrida</name>
    <dbReference type="NCBI Taxonomy" id="155126"/>
    <lineage>
        <taxon>Eukaryota</taxon>
        <taxon>Fungi</taxon>
        <taxon>Dikarya</taxon>
        <taxon>Basidiomycota</taxon>
        <taxon>Ustilaginomycotina</taxon>
        <taxon>Exobasidiomycetes</taxon>
        <taxon>Tilletiales</taxon>
        <taxon>Tilletiaceae</taxon>
        <taxon>Tilletia</taxon>
    </lineage>
</organism>
<feature type="region of interest" description="Disordered" evidence="1">
    <location>
        <begin position="400"/>
        <end position="450"/>
    </location>
</feature>
<evidence type="ECO:0000313" key="2">
    <source>
        <dbReference type="EMBL" id="KAK0557430.1"/>
    </source>
</evidence>
<feature type="compositionally biased region" description="Basic and acidic residues" evidence="1">
    <location>
        <begin position="713"/>
        <end position="773"/>
    </location>
</feature>
<dbReference type="GO" id="GO:0006406">
    <property type="term" value="P:mRNA export from nucleus"/>
    <property type="evidence" value="ECO:0007669"/>
    <property type="project" value="TreeGrafter"/>
</dbReference>
<dbReference type="PANTHER" id="PTHR13265:SF0">
    <property type="entry name" value="HPR1"/>
    <property type="match status" value="1"/>
</dbReference>
<feature type="compositionally biased region" description="Basic and acidic residues" evidence="1">
    <location>
        <begin position="225"/>
        <end position="241"/>
    </location>
</feature>
<sequence>MADQLASSLTRIATAFRALFPDLIQRWVSSASSSSAGSAAIPGFSLIQNELQPSITALSTQFADTLSVEGGSAREACGLELRRYLADRIIDEYESTDSAHLLNVICASSDIALISAHAGIIDLPVAFGLIEEAAEMLPTPACADLWTYAEVRRPLLTEGLNPIKGTALTILRTSNDLLRRISKPDLADATLGGRVLGYVAEVFPLDDKGGRNSTGDFNTSNVTKFEPRAAKARQDRTRTDGSETAEGEDDNAASPGAEEDEGTDDQEEEDSNDGIFPPNFYEDFWTLQNFFSNPKTLAEPHIRARSKNGDGTGSVTEPNSLKYFHDLTDIVLGVFKKIQEKETADFEDTRGSSGRDSSSTTALAPNGHSHSSASSDVLMDEQGKAPSAASFLQALPWPSATLDSNSTGRKRKREDSAEADVLSKAARSNKKRGQPRRAAEPEAASASASIAEEAGDDHLFTPKYLTGRKLLKYEYFVLLQYILSWTGGDEKWGPEKVKIPSLQRPLQLSNDDNTQIRRQLWITVSGLTRQLRPDLVVEPVGPTFLLASDLKESSSNGVAPLYSLGTTTNKRELGPDFMRVANQILRREQHWVNWKMAGCNPSIERTWANIGKDPQATKAAASADAGAEERKKALNEAKSKLLATLNKDQGPPGVWDHALGTAALTRLWERGFPPPAKGLQVVENDEGVEETRETDGLEPFERQIRYLPTLEEMAERVRSTDQGAKERREEKRKEMIEAKKEDWREAQEKKKREAAARKAKEEAEKEELKKPEEGELESGEVEEAAKQDPAEADADVEMTDAEEKKEEKKDADSNGDAGAQGTENSKVESTPAPEAESAPEPEPEHTVDDEELKQGLLNDEEYSYRDESRLHASWKYLRLARNTTVPHWANLTPATVIEVLKREKEAEEKRARTNTAAGSEEVDTPPPGVDGEGPNGTVTEKATNDSSGEAAKDLSPSEVTSIPADEGKIVESAAEEAGQNTEKKD</sequence>
<feature type="region of interest" description="Disordered" evidence="1">
    <location>
        <begin position="344"/>
        <end position="385"/>
    </location>
</feature>
<feature type="compositionally biased region" description="Basic and acidic residues" evidence="1">
    <location>
        <begin position="801"/>
        <end position="812"/>
    </location>
</feature>
<evidence type="ECO:0008006" key="4">
    <source>
        <dbReference type="Google" id="ProtNLM"/>
    </source>
</evidence>
<accession>A0AAN6H0Q2</accession>
<evidence type="ECO:0000313" key="3">
    <source>
        <dbReference type="Proteomes" id="UP001176517"/>
    </source>
</evidence>
<feature type="compositionally biased region" description="Polar residues" evidence="1">
    <location>
        <begin position="211"/>
        <end position="223"/>
    </location>
</feature>
<dbReference type="Pfam" id="PF11957">
    <property type="entry name" value="efThoc1"/>
    <property type="match status" value="1"/>
</dbReference>
<feature type="compositionally biased region" description="Acidic residues" evidence="1">
    <location>
        <begin position="243"/>
        <end position="272"/>
    </location>
</feature>
<feature type="compositionally biased region" description="Low complexity" evidence="1">
    <location>
        <begin position="351"/>
        <end position="361"/>
    </location>
</feature>
<name>A0AAN6H0Q2_9BASI</name>
<feature type="region of interest" description="Disordered" evidence="1">
    <location>
        <begin position="673"/>
        <end position="696"/>
    </location>
</feature>
<protein>
    <recommendedName>
        <fullName evidence="4">THO complex subunit 1 transcription elongation factor-domain-containing protein</fullName>
    </recommendedName>
</protein>
<dbReference type="PANTHER" id="PTHR13265">
    <property type="entry name" value="THO COMPLEX SUBUNIT 1"/>
    <property type="match status" value="1"/>
</dbReference>
<gene>
    <name evidence="2" type="ORF">OC846_000418</name>
</gene>
<feature type="compositionally biased region" description="Low complexity" evidence="1">
    <location>
        <begin position="441"/>
        <end position="450"/>
    </location>
</feature>
<evidence type="ECO:0000256" key="1">
    <source>
        <dbReference type="SAM" id="MobiDB-lite"/>
    </source>
</evidence>
<dbReference type="EMBL" id="JAPDMZ010000005">
    <property type="protein sequence ID" value="KAK0557430.1"/>
    <property type="molecule type" value="Genomic_DNA"/>
</dbReference>
<feature type="region of interest" description="Disordered" evidence="1">
    <location>
        <begin position="209"/>
        <end position="278"/>
    </location>
</feature>
<dbReference type="Proteomes" id="UP001176517">
    <property type="component" value="Unassembled WGS sequence"/>
</dbReference>
<feature type="region of interest" description="Disordered" evidence="1">
    <location>
        <begin position="713"/>
        <end position="866"/>
    </location>
</feature>
<feature type="compositionally biased region" description="Acidic residues" evidence="1">
    <location>
        <begin position="790"/>
        <end position="800"/>
    </location>
</feature>
<proteinExistence type="predicted"/>
<feature type="region of interest" description="Disordered" evidence="1">
    <location>
        <begin position="904"/>
        <end position="985"/>
    </location>
</feature>
<keyword evidence="3" id="KW-1185">Reference proteome</keyword>
<dbReference type="AlphaFoldDB" id="A0AAN6H0Q2"/>
<dbReference type="InterPro" id="IPR021861">
    <property type="entry name" value="THO_THOC1"/>
</dbReference>
<reference evidence="2" key="1">
    <citation type="journal article" date="2023" name="PhytoFront">
        <title>Draft Genome Resources of Seven Strains of Tilletia horrida, Causal Agent of Kernel Smut of Rice.</title>
        <authorList>
            <person name="Khanal S."/>
            <person name="Antony Babu S."/>
            <person name="Zhou X.G."/>
        </authorList>
    </citation>
    <scope>NUCLEOTIDE SEQUENCE</scope>
    <source>
        <strain evidence="2">TX6</strain>
    </source>
</reference>
<dbReference type="GO" id="GO:0000445">
    <property type="term" value="C:THO complex part of transcription export complex"/>
    <property type="evidence" value="ECO:0007669"/>
    <property type="project" value="TreeGrafter"/>
</dbReference>
<feature type="compositionally biased region" description="Polar residues" evidence="1">
    <location>
        <begin position="936"/>
        <end position="947"/>
    </location>
</feature>